<gene>
    <name evidence="6" type="ORF">SAMN05216516_101667</name>
</gene>
<keyword evidence="1" id="KW-0805">Transcription regulation</keyword>
<reference evidence="7" key="1">
    <citation type="submission" date="2016-10" db="EMBL/GenBank/DDBJ databases">
        <authorList>
            <person name="Varghese N."/>
            <person name="Submissions S."/>
        </authorList>
    </citation>
    <scope>NUCLEOTIDE SEQUENCE [LARGE SCALE GENOMIC DNA]</scope>
    <source>
        <strain evidence="7">N6PO6</strain>
    </source>
</reference>
<dbReference type="SMART" id="SM00342">
    <property type="entry name" value="HTH_ARAC"/>
    <property type="match status" value="1"/>
</dbReference>
<dbReference type="PANTHER" id="PTHR47504:SF5">
    <property type="entry name" value="RIGHT ORIGIN-BINDING PROTEIN"/>
    <property type="match status" value="1"/>
</dbReference>
<feature type="region of interest" description="Disordered" evidence="4">
    <location>
        <begin position="95"/>
        <end position="115"/>
    </location>
</feature>
<name>A0A1I4VBH0_9GAMM</name>
<dbReference type="OrthoDB" id="282744at2"/>
<dbReference type="InterPro" id="IPR018060">
    <property type="entry name" value="HTH_AraC"/>
</dbReference>
<dbReference type="PROSITE" id="PS00041">
    <property type="entry name" value="HTH_ARAC_FAMILY_1"/>
    <property type="match status" value="1"/>
</dbReference>
<dbReference type="EMBL" id="FOVC01000001">
    <property type="protein sequence ID" value="SFM98517.1"/>
    <property type="molecule type" value="Genomic_DNA"/>
</dbReference>
<evidence type="ECO:0000259" key="5">
    <source>
        <dbReference type="PROSITE" id="PS01124"/>
    </source>
</evidence>
<dbReference type="InterPro" id="IPR050959">
    <property type="entry name" value="MarA-like"/>
</dbReference>
<sequence length="115" mass="13315">MNHDDFIDDLVKWIEGHIEGKMDLDCVAKRAGYSKWHLQRMFKQHTGRSLGEYIRARRLKKSAERLAKGGEPILDVAISFGFDSQQSFNRSFKRQFGQTPGSWRRQVQVSTSQAN</sequence>
<dbReference type="GO" id="GO:0043565">
    <property type="term" value="F:sequence-specific DNA binding"/>
    <property type="evidence" value="ECO:0007669"/>
    <property type="project" value="InterPro"/>
</dbReference>
<keyword evidence="3" id="KW-0804">Transcription</keyword>
<dbReference type="InterPro" id="IPR020449">
    <property type="entry name" value="Tscrpt_reg_AraC-type_HTH"/>
</dbReference>
<dbReference type="InterPro" id="IPR018062">
    <property type="entry name" value="HTH_AraC-typ_CS"/>
</dbReference>
<proteinExistence type="predicted"/>
<dbReference type="Pfam" id="PF12833">
    <property type="entry name" value="HTH_18"/>
    <property type="match status" value="1"/>
</dbReference>
<evidence type="ECO:0000256" key="2">
    <source>
        <dbReference type="ARBA" id="ARBA00023125"/>
    </source>
</evidence>
<keyword evidence="2" id="KW-0238">DNA-binding</keyword>
<protein>
    <submittedName>
        <fullName evidence="6">AraC family transcriptional regulator, mar-sox-rob regulon activator</fullName>
    </submittedName>
</protein>
<keyword evidence="7" id="KW-1185">Reference proteome</keyword>
<dbReference type="Gene3D" id="1.10.10.60">
    <property type="entry name" value="Homeodomain-like"/>
    <property type="match status" value="2"/>
</dbReference>
<dbReference type="SUPFAM" id="SSF46689">
    <property type="entry name" value="Homeodomain-like"/>
    <property type="match status" value="2"/>
</dbReference>
<accession>A0A1I4VBH0</accession>
<dbReference type="AlphaFoldDB" id="A0A1I4VBH0"/>
<dbReference type="STRING" id="1367852.SAMN05216516_101667"/>
<dbReference type="PROSITE" id="PS01124">
    <property type="entry name" value="HTH_ARAC_FAMILY_2"/>
    <property type="match status" value="1"/>
</dbReference>
<dbReference type="InterPro" id="IPR009057">
    <property type="entry name" value="Homeodomain-like_sf"/>
</dbReference>
<dbReference type="RefSeq" id="WP_092875052.1">
    <property type="nucleotide sequence ID" value="NZ_FOVC01000001.1"/>
</dbReference>
<evidence type="ECO:0000313" key="7">
    <source>
        <dbReference type="Proteomes" id="UP000242222"/>
    </source>
</evidence>
<evidence type="ECO:0000313" key="6">
    <source>
        <dbReference type="EMBL" id="SFM98517.1"/>
    </source>
</evidence>
<dbReference type="PRINTS" id="PR00032">
    <property type="entry name" value="HTHARAC"/>
</dbReference>
<evidence type="ECO:0000256" key="1">
    <source>
        <dbReference type="ARBA" id="ARBA00023015"/>
    </source>
</evidence>
<evidence type="ECO:0000256" key="4">
    <source>
        <dbReference type="SAM" id="MobiDB-lite"/>
    </source>
</evidence>
<feature type="domain" description="HTH araC/xylS-type" evidence="5">
    <location>
        <begin position="8"/>
        <end position="106"/>
    </location>
</feature>
<dbReference type="PANTHER" id="PTHR47504">
    <property type="entry name" value="RIGHT ORIGIN-BINDING PROTEIN"/>
    <property type="match status" value="1"/>
</dbReference>
<dbReference type="GO" id="GO:0003700">
    <property type="term" value="F:DNA-binding transcription factor activity"/>
    <property type="evidence" value="ECO:0007669"/>
    <property type="project" value="InterPro"/>
</dbReference>
<dbReference type="Proteomes" id="UP000242222">
    <property type="component" value="Unassembled WGS sequence"/>
</dbReference>
<evidence type="ECO:0000256" key="3">
    <source>
        <dbReference type="ARBA" id="ARBA00023163"/>
    </source>
</evidence>
<organism evidence="6 7">
    <name type="scientific">Izhakiella capsodis</name>
    <dbReference type="NCBI Taxonomy" id="1367852"/>
    <lineage>
        <taxon>Bacteria</taxon>
        <taxon>Pseudomonadati</taxon>
        <taxon>Pseudomonadota</taxon>
        <taxon>Gammaproteobacteria</taxon>
        <taxon>Enterobacterales</taxon>
        <taxon>Erwiniaceae</taxon>
        <taxon>Izhakiella</taxon>
    </lineage>
</organism>